<proteinExistence type="predicted"/>
<dbReference type="Gene3D" id="2.60.120.620">
    <property type="entry name" value="q2cbj1_9rhob like domain"/>
    <property type="match status" value="1"/>
</dbReference>
<keyword evidence="2" id="KW-1185">Reference proteome</keyword>
<evidence type="ECO:0000313" key="2">
    <source>
        <dbReference type="Proteomes" id="UP001221838"/>
    </source>
</evidence>
<dbReference type="GO" id="GO:0051213">
    <property type="term" value="F:dioxygenase activity"/>
    <property type="evidence" value="ECO:0007669"/>
    <property type="project" value="UniProtKB-KW"/>
</dbReference>
<evidence type="ECO:0000313" key="1">
    <source>
        <dbReference type="EMBL" id="MDC0710476.1"/>
    </source>
</evidence>
<reference evidence="1 2" key="1">
    <citation type="submission" date="2022-11" db="EMBL/GenBank/DDBJ databases">
        <title>Minimal conservation of predation-associated metabolite biosynthetic gene clusters underscores biosynthetic potential of Myxococcota including descriptions for ten novel species: Archangium lansinium sp. nov., Myxococcus landrumus sp. nov., Nannocystis bai.</title>
        <authorList>
            <person name="Ahearne A."/>
            <person name="Stevens C."/>
            <person name="Dowd S."/>
        </authorList>
    </citation>
    <scope>NUCLEOTIDE SEQUENCE [LARGE SCALE GENOMIC DNA]</scope>
    <source>
        <strain evidence="1 2">NCWAL01</strain>
    </source>
</reference>
<keyword evidence="1" id="KW-0223">Dioxygenase</keyword>
<dbReference type="RefSeq" id="WP_272139970.1">
    <property type="nucleotide sequence ID" value="NZ_JAQNDM010000002.1"/>
</dbReference>
<gene>
    <name evidence="1" type="ORF">POL68_18505</name>
</gene>
<organism evidence="1 2">
    <name type="scientific">Stigmatella ashevillensis</name>
    <dbReference type="NCBI Taxonomy" id="2995309"/>
    <lineage>
        <taxon>Bacteria</taxon>
        <taxon>Pseudomonadati</taxon>
        <taxon>Myxococcota</taxon>
        <taxon>Myxococcia</taxon>
        <taxon>Myxococcales</taxon>
        <taxon>Cystobacterineae</taxon>
        <taxon>Archangiaceae</taxon>
        <taxon>Stigmatella</taxon>
    </lineage>
</organism>
<comment type="caution">
    <text evidence="1">The sequence shown here is derived from an EMBL/GenBank/DDBJ whole genome shotgun (WGS) entry which is preliminary data.</text>
</comment>
<name>A0ABT5DDR3_9BACT</name>
<dbReference type="Proteomes" id="UP001221838">
    <property type="component" value="Unassembled WGS sequence"/>
</dbReference>
<dbReference type="EMBL" id="JAQNDM010000002">
    <property type="protein sequence ID" value="MDC0710476.1"/>
    <property type="molecule type" value="Genomic_DNA"/>
</dbReference>
<dbReference type="SUPFAM" id="SSF51197">
    <property type="entry name" value="Clavaminate synthase-like"/>
    <property type="match status" value="1"/>
</dbReference>
<keyword evidence="1" id="KW-0560">Oxidoreductase</keyword>
<dbReference type="Pfam" id="PF05721">
    <property type="entry name" value="PhyH"/>
    <property type="match status" value="1"/>
</dbReference>
<sequence length="323" mass="36222">MDEAKILRKEFALRELVERLPVVEDIDHWRRLTPGAPITEHPWKTLGDTASGSPPEAARELGAQLRHEGYFQTEPIVPEALLHQMKACIESVRAAGFPPMFALVYDVFYQALAYARPVLEAMLGADFQLVPNFWVYYVETKDDGKGFEPHRDAEYPDTIGADGMPTVLTVWVALTDATPLNSCIYVVPIHRDPQYPEAISKLRTGGSRIALEDIRALPTQAGTVSCWNQYIYHWGSRSSQRAPTPRISYALYCQRGDRAAVDDVQLDPRGRIEFGTRVALICRSLYRYSHLSLQETEDAAPLLAFMARHGVSRPVRPGQAPSS</sequence>
<dbReference type="InterPro" id="IPR008775">
    <property type="entry name" value="Phytyl_CoA_dOase-like"/>
</dbReference>
<accession>A0ABT5DDR3</accession>
<protein>
    <submittedName>
        <fullName evidence="1">Phytanoyl-CoA dioxygenase family protein</fullName>
    </submittedName>
</protein>